<dbReference type="AlphaFoldDB" id="A0A0E4BXT0"/>
<gene>
    <name evidence="1" type="ORF">NK6_9505</name>
</gene>
<evidence type="ECO:0000313" key="1">
    <source>
        <dbReference type="EMBL" id="BAR62644.1"/>
    </source>
</evidence>
<dbReference type="Gene3D" id="3.30.565.10">
    <property type="entry name" value="Histidine kinase-like ATPase, C-terminal domain"/>
    <property type="match status" value="1"/>
</dbReference>
<accession>A0A0E4BXT0</accession>
<organism evidence="1 2">
    <name type="scientific">Bradyrhizobium diazoefficiens</name>
    <dbReference type="NCBI Taxonomy" id="1355477"/>
    <lineage>
        <taxon>Bacteria</taxon>
        <taxon>Pseudomonadati</taxon>
        <taxon>Pseudomonadota</taxon>
        <taxon>Alphaproteobacteria</taxon>
        <taxon>Hyphomicrobiales</taxon>
        <taxon>Nitrobacteraceae</taxon>
        <taxon>Bradyrhizobium</taxon>
    </lineage>
</organism>
<dbReference type="EMBL" id="AP014685">
    <property type="protein sequence ID" value="BAR62644.1"/>
    <property type="molecule type" value="Genomic_DNA"/>
</dbReference>
<proteinExistence type="predicted"/>
<evidence type="ECO:0000313" key="2">
    <source>
        <dbReference type="Proteomes" id="UP000063308"/>
    </source>
</evidence>
<dbReference type="SUPFAM" id="SSF55874">
    <property type="entry name" value="ATPase domain of HSP90 chaperone/DNA topoisomerase II/histidine kinase"/>
    <property type="match status" value="1"/>
</dbReference>
<sequence>MVREIVQLHGGHVSVTDGPDGGACFRITLRPIPQD</sequence>
<reference evidence="1 2" key="1">
    <citation type="submission" date="2014-11" db="EMBL/GenBank/DDBJ databases">
        <title>Symbiosis island explosion on the genome of extra-slow-growing strains of soybean bradyrhizobia with massive insertion sequences.</title>
        <authorList>
            <person name="Iida T."/>
            <person name="Minamisawa K."/>
        </authorList>
    </citation>
    <scope>NUCLEOTIDE SEQUENCE [LARGE SCALE GENOMIC DNA]</scope>
    <source>
        <strain evidence="1 2">NK6</strain>
    </source>
</reference>
<dbReference type="Proteomes" id="UP000063308">
    <property type="component" value="Chromosome"/>
</dbReference>
<name>A0A0E4BXT0_9BRAD</name>
<protein>
    <submittedName>
        <fullName evidence="1">Two-component hybrid sensor and regulator</fullName>
    </submittedName>
</protein>
<dbReference type="InterPro" id="IPR036890">
    <property type="entry name" value="HATPase_C_sf"/>
</dbReference>